<evidence type="ECO:0000256" key="1">
    <source>
        <dbReference type="ARBA" id="ARBA00022679"/>
    </source>
</evidence>
<dbReference type="Pfam" id="PF13508">
    <property type="entry name" value="Acetyltransf_7"/>
    <property type="match status" value="1"/>
</dbReference>
<evidence type="ECO:0000313" key="5">
    <source>
        <dbReference type="Proteomes" id="UP001612741"/>
    </source>
</evidence>
<feature type="domain" description="N-acetyltransferase" evidence="3">
    <location>
        <begin position="1"/>
        <end position="172"/>
    </location>
</feature>
<keyword evidence="5" id="KW-1185">Reference proteome</keyword>
<evidence type="ECO:0000259" key="3">
    <source>
        <dbReference type="PROSITE" id="PS51186"/>
    </source>
</evidence>
<dbReference type="Proteomes" id="UP001612741">
    <property type="component" value="Unassembled WGS sequence"/>
</dbReference>
<dbReference type="InterPro" id="IPR000182">
    <property type="entry name" value="GNAT_dom"/>
</dbReference>
<evidence type="ECO:0000313" key="4">
    <source>
        <dbReference type="EMBL" id="MFI6503755.1"/>
    </source>
</evidence>
<dbReference type="RefSeq" id="WP_397089511.1">
    <property type="nucleotide sequence ID" value="NZ_JBITGY010000012.1"/>
</dbReference>
<dbReference type="Gene3D" id="3.40.630.30">
    <property type="match status" value="1"/>
</dbReference>
<dbReference type="PROSITE" id="PS51186">
    <property type="entry name" value="GNAT"/>
    <property type="match status" value="1"/>
</dbReference>
<dbReference type="EMBL" id="JBITGY010000012">
    <property type="protein sequence ID" value="MFI6503755.1"/>
    <property type="molecule type" value="Genomic_DNA"/>
</dbReference>
<protein>
    <submittedName>
        <fullName evidence="4">GNAT family N-acetyltransferase</fullName>
        <ecNumber evidence="4">2.3.1.-</ecNumber>
    </submittedName>
</protein>
<dbReference type="SUPFAM" id="SSF55729">
    <property type="entry name" value="Acyl-CoA N-acyltransferases (Nat)"/>
    <property type="match status" value="1"/>
</dbReference>
<dbReference type="InterPro" id="IPR016181">
    <property type="entry name" value="Acyl_CoA_acyltransferase"/>
</dbReference>
<dbReference type="InterPro" id="IPR050832">
    <property type="entry name" value="Bact_Acetyltransf"/>
</dbReference>
<sequence>MIERLTPAGARARAGELMSLYREAFRAPPWNEDEAAVAAFGERLRADSSRDGFVAVLAVEEGRPRGFGTAWRTSAPFPRDRSYGEVLAALGPEAVERSLVGALEVDELAVAPHARGRGLAGRLLAELCAGEPRCWLLTSAGAPDAVRLYERLGWRRLNAAGEVIVFTRRDEG</sequence>
<comment type="caution">
    <text evidence="4">The sequence shown here is derived from an EMBL/GenBank/DDBJ whole genome shotgun (WGS) entry which is preliminary data.</text>
</comment>
<evidence type="ECO:0000256" key="2">
    <source>
        <dbReference type="ARBA" id="ARBA00023315"/>
    </source>
</evidence>
<name>A0ABW7Z6E4_9ACTN</name>
<keyword evidence="2 4" id="KW-0012">Acyltransferase</keyword>
<dbReference type="PANTHER" id="PTHR43877">
    <property type="entry name" value="AMINOALKYLPHOSPHONATE N-ACETYLTRANSFERASE-RELATED-RELATED"/>
    <property type="match status" value="1"/>
</dbReference>
<organism evidence="4 5">
    <name type="scientific">Nonomuraea typhae</name>
    <dbReference type="NCBI Taxonomy" id="2603600"/>
    <lineage>
        <taxon>Bacteria</taxon>
        <taxon>Bacillati</taxon>
        <taxon>Actinomycetota</taxon>
        <taxon>Actinomycetes</taxon>
        <taxon>Streptosporangiales</taxon>
        <taxon>Streptosporangiaceae</taxon>
        <taxon>Nonomuraea</taxon>
    </lineage>
</organism>
<accession>A0ABW7Z6E4</accession>
<proteinExistence type="predicted"/>
<gene>
    <name evidence="4" type="ORF">ACIBG2_40665</name>
</gene>
<dbReference type="GO" id="GO:0016746">
    <property type="term" value="F:acyltransferase activity"/>
    <property type="evidence" value="ECO:0007669"/>
    <property type="project" value="UniProtKB-KW"/>
</dbReference>
<keyword evidence="1 4" id="KW-0808">Transferase</keyword>
<dbReference type="PANTHER" id="PTHR43877:SF2">
    <property type="entry name" value="AMINOALKYLPHOSPHONATE N-ACETYLTRANSFERASE-RELATED"/>
    <property type="match status" value="1"/>
</dbReference>
<reference evidence="4 5" key="1">
    <citation type="submission" date="2024-10" db="EMBL/GenBank/DDBJ databases">
        <title>The Natural Products Discovery Center: Release of the First 8490 Sequenced Strains for Exploring Actinobacteria Biosynthetic Diversity.</title>
        <authorList>
            <person name="Kalkreuter E."/>
            <person name="Kautsar S.A."/>
            <person name="Yang D."/>
            <person name="Bader C.D."/>
            <person name="Teijaro C.N."/>
            <person name="Fluegel L."/>
            <person name="Davis C.M."/>
            <person name="Simpson J.R."/>
            <person name="Lauterbach L."/>
            <person name="Steele A.D."/>
            <person name="Gui C."/>
            <person name="Meng S."/>
            <person name="Li G."/>
            <person name="Viehrig K."/>
            <person name="Ye F."/>
            <person name="Su P."/>
            <person name="Kiefer A.F."/>
            <person name="Nichols A."/>
            <person name="Cepeda A.J."/>
            <person name="Yan W."/>
            <person name="Fan B."/>
            <person name="Jiang Y."/>
            <person name="Adhikari A."/>
            <person name="Zheng C.-J."/>
            <person name="Schuster L."/>
            <person name="Cowan T.M."/>
            <person name="Smanski M.J."/>
            <person name="Chevrette M.G."/>
            <person name="De Carvalho L.P.S."/>
            <person name="Shen B."/>
        </authorList>
    </citation>
    <scope>NUCLEOTIDE SEQUENCE [LARGE SCALE GENOMIC DNA]</scope>
    <source>
        <strain evidence="4 5">NPDC050545</strain>
    </source>
</reference>
<dbReference type="EC" id="2.3.1.-" evidence="4"/>